<organism evidence="1 2">
    <name type="scientific">Clostridium kluyveri (strain ATCC 8527 / DSM 555 / NBRC 12016 / NCIMB 10680 / K1)</name>
    <dbReference type="NCBI Taxonomy" id="431943"/>
    <lineage>
        <taxon>Bacteria</taxon>
        <taxon>Bacillati</taxon>
        <taxon>Bacillota</taxon>
        <taxon>Clostridia</taxon>
        <taxon>Eubacteriales</taxon>
        <taxon>Clostridiaceae</taxon>
        <taxon>Clostridium</taxon>
    </lineage>
</organism>
<protein>
    <submittedName>
        <fullName evidence="1">Uncharacterized protein</fullName>
    </submittedName>
</protein>
<accession>A5N993</accession>
<dbReference type="AlphaFoldDB" id="A5N993"/>
<evidence type="ECO:0000313" key="2">
    <source>
        <dbReference type="Proteomes" id="UP000002411"/>
    </source>
</evidence>
<dbReference type="EMBL" id="CP000673">
    <property type="protein sequence ID" value="EDK33874.1"/>
    <property type="molecule type" value="Genomic_DNA"/>
</dbReference>
<dbReference type="STRING" id="431943.CKL_1832"/>
<dbReference type="HOGENOM" id="CLU_1988767_0_0_9"/>
<dbReference type="KEGG" id="ckl:CKL_1832"/>
<proteinExistence type="predicted"/>
<keyword evidence="2" id="KW-1185">Reference proteome</keyword>
<sequence length="125" mass="14952">METVNKENLLEELKKLNVGETLFISIDKDISNTIQLLFIKVQSYNNLFMSYINNTIQEANKFNLDAFLEKYAEANQEIELFKSDMLKKYLDNAYEYFMVNKFFYNFNYDLNVLQIRKVGRNKIND</sequence>
<dbReference type="Proteomes" id="UP000002411">
    <property type="component" value="Chromosome"/>
</dbReference>
<name>A5N993_CLOK5</name>
<reference evidence="1 2" key="1">
    <citation type="journal article" date="2008" name="Proc. Natl. Acad. Sci. U.S.A.">
        <title>The genome of Clostridium kluyveri, a strict anaerobe with unique metabolic features.</title>
        <authorList>
            <person name="Seedorf H."/>
            <person name="Fricke W.F."/>
            <person name="Veith B."/>
            <person name="Brueggemann H."/>
            <person name="Liesegang H."/>
            <person name="Strittmatter A."/>
            <person name="Miethke M."/>
            <person name="Buckel W."/>
            <person name="Hinderberger J."/>
            <person name="Li F."/>
            <person name="Hagemeier C."/>
            <person name="Thauer R.K."/>
            <person name="Gottschalk G."/>
        </authorList>
    </citation>
    <scope>NUCLEOTIDE SEQUENCE [LARGE SCALE GENOMIC DNA]</scope>
    <source>
        <strain evidence="2">ATCC 8527 / DSM 555 / NCIMB 10680</strain>
    </source>
</reference>
<gene>
    <name evidence="1" type="ordered locus">CKL_1832</name>
</gene>
<dbReference type="RefSeq" id="WP_012102229.1">
    <property type="nucleotide sequence ID" value="NC_009706.1"/>
</dbReference>
<evidence type="ECO:0000313" key="1">
    <source>
        <dbReference type="EMBL" id="EDK33874.1"/>
    </source>
</evidence>